<accession>A0A8S4QH71</accession>
<protein>
    <submittedName>
        <fullName evidence="1">Jg27973 protein</fullName>
    </submittedName>
</protein>
<organism evidence="1 2">
    <name type="scientific">Pararge aegeria aegeria</name>
    <dbReference type="NCBI Taxonomy" id="348720"/>
    <lineage>
        <taxon>Eukaryota</taxon>
        <taxon>Metazoa</taxon>
        <taxon>Ecdysozoa</taxon>
        <taxon>Arthropoda</taxon>
        <taxon>Hexapoda</taxon>
        <taxon>Insecta</taxon>
        <taxon>Pterygota</taxon>
        <taxon>Neoptera</taxon>
        <taxon>Endopterygota</taxon>
        <taxon>Lepidoptera</taxon>
        <taxon>Glossata</taxon>
        <taxon>Ditrysia</taxon>
        <taxon>Papilionoidea</taxon>
        <taxon>Nymphalidae</taxon>
        <taxon>Satyrinae</taxon>
        <taxon>Satyrini</taxon>
        <taxon>Parargina</taxon>
        <taxon>Pararge</taxon>
    </lineage>
</organism>
<reference evidence="1" key="1">
    <citation type="submission" date="2022-03" db="EMBL/GenBank/DDBJ databases">
        <authorList>
            <person name="Lindestad O."/>
        </authorList>
    </citation>
    <scope>NUCLEOTIDE SEQUENCE</scope>
</reference>
<evidence type="ECO:0000313" key="1">
    <source>
        <dbReference type="EMBL" id="CAH2208230.1"/>
    </source>
</evidence>
<comment type="caution">
    <text evidence="1">The sequence shown here is derived from an EMBL/GenBank/DDBJ whole genome shotgun (WGS) entry which is preliminary data.</text>
</comment>
<evidence type="ECO:0000313" key="2">
    <source>
        <dbReference type="Proteomes" id="UP000838756"/>
    </source>
</evidence>
<keyword evidence="2" id="KW-1185">Reference proteome</keyword>
<dbReference type="Proteomes" id="UP000838756">
    <property type="component" value="Unassembled WGS sequence"/>
</dbReference>
<gene>
    <name evidence="1" type="primary">jg27973</name>
    <name evidence="1" type="ORF">PAEG_LOCUS847</name>
</gene>
<name>A0A8S4QH71_9NEOP</name>
<feature type="non-terminal residue" evidence="1">
    <location>
        <position position="1"/>
    </location>
</feature>
<dbReference type="EMBL" id="CAKXAJ010002753">
    <property type="protein sequence ID" value="CAH2208230.1"/>
    <property type="molecule type" value="Genomic_DNA"/>
</dbReference>
<proteinExistence type="predicted"/>
<dbReference type="AlphaFoldDB" id="A0A8S4QH71"/>
<sequence>MNITCEGEILALHLYQDKSMIPKAKMNSNSQLNTFGTSAEVAENVSEVAQNRCSDAVIRITKETRNNFDYYNTSVSIKHILKYKC</sequence>